<gene>
    <name evidence="1" type="ORF">MmiEs2_10500</name>
</gene>
<dbReference type="KEGG" id="mees:MmiEs2_10500"/>
<sequence>MSSQPFYHLRPNKYIDRHLFVQVLQQLKLELDIVNYSYVGFGSFLFEDFKLIHNQLDICTMYSLENDSTIYERALFNKPYECVNILNTSSQNFINSSSFDDPLIVWLDFTSPRNLSMQLSDFCGFLSLMGRHDILRITLNANPKTLGEKNDDDSDEDIKDKRFKKLSDRIGRFLPTDVKSDDITLTNYPLLLLRCLEKAAQDTLKQTEIKKKYFCPIFSTIYNDGPHQMVTLTGIILDDNEDETNVKSCLNKSDFVSFRWNEPILIKVPSLTTKEMLHINQLFPDSGTTKQQIVDNFFHFFDNDDEKVQSYLQFYKQYPNFHHVSL</sequence>
<dbReference type="RefSeq" id="WP_316558846.1">
    <property type="nucleotide sequence ID" value="NZ_CP131062.1"/>
</dbReference>
<evidence type="ECO:0000313" key="2">
    <source>
        <dbReference type="Proteomes" id="UP001302662"/>
    </source>
</evidence>
<reference evidence="1 2" key="1">
    <citation type="submission" date="2023-07" db="EMBL/GenBank/DDBJ databases">
        <title>Closed genome sequence of Methanimicrococcus sp. Es2.</title>
        <authorList>
            <person name="Protasov E."/>
            <person name="Platt K."/>
            <person name="Reeh H."/>
            <person name="Poehlein A."/>
            <person name="Daniel R."/>
            <person name="Brune A."/>
        </authorList>
    </citation>
    <scope>NUCLEOTIDE SEQUENCE [LARGE SCALE GENOMIC DNA]</scope>
    <source>
        <strain evidence="1 2">Es2</strain>
    </source>
</reference>
<protein>
    <submittedName>
        <fullName evidence="1">Uncharacterized protein</fullName>
    </submittedName>
</protein>
<dbReference type="AlphaFoldDB" id="A0AA96V8S7"/>
<organism evidence="1 2">
    <name type="scientific">Methanimicrococcus stummii</name>
    <dbReference type="NCBI Taxonomy" id="3028294"/>
    <lineage>
        <taxon>Archaea</taxon>
        <taxon>Methanobacteriati</taxon>
        <taxon>Methanobacteriota</taxon>
        <taxon>Stenosarchaea group</taxon>
        <taxon>Methanomicrobia</taxon>
        <taxon>Methanosarcinales</taxon>
        <taxon>Methanosarcinaceae</taxon>
        <taxon>Methanimicrococcus</taxon>
    </lineage>
</organism>
<proteinExistence type="predicted"/>
<dbReference type="Pfam" id="PF20553">
    <property type="entry name" value="Methyltransf_35"/>
    <property type="match status" value="1"/>
</dbReference>
<accession>A0AA96V8S7</accession>
<dbReference type="Proteomes" id="UP001302662">
    <property type="component" value="Chromosome"/>
</dbReference>
<keyword evidence="2" id="KW-1185">Reference proteome</keyword>
<dbReference type="InterPro" id="IPR046788">
    <property type="entry name" value="Methyltransf_35"/>
</dbReference>
<evidence type="ECO:0000313" key="1">
    <source>
        <dbReference type="EMBL" id="WNY28842.1"/>
    </source>
</evidence>
<dbReference type="EMBL" id="CP131062">
    <property type="protein sequence ID" value="WNY28842.1"/>
    <property type="molecule type" value="Genomic_DNA"/>
</dbReference>
<name>A0AA96V8S7_9EURY</name>
<dbReference type="GeneID" id="85197517"/>